<sequence length="219" mass="23923">MASVVQNPPGANSIVRKDLKPLDAKDLQVSFILPAVTESSVVLRETPNTSTGSPSSVDIVDRNVDSTDDGARPAMFDIEQKYGKPYPMQRAAARPDDRKDTSPTVNPVVALAGAETSTEDTEKYILACPPKDQIHPCTCTEVGRCRLSCGTRNWGQRPKTRVVAERLPILLHSPKHRFGHVLSDIGSRIWKANGRVLNACHAEMDDVDSQRAVKTVLQA</sequence>
<dbReference type="OrthoDB" id="6513469at2759"/>
<evidence type="ECO:0000256" key="1">
    <source>
        <dbReference type="SAM" id="MobiDB-lite"/>
    </source>
</evidence>
<name>A0A1V9X2B5_9ACAR</name>
<comment type="caution">
    <text evidence="2">The sequence shown here is derived from an EMBL/GenBank/DDBJ whole genome shotgun (WGS) entry which is preliminary data.</text>
</comment>
<gene>
    <name evidence="2" type="ORF">BIW11_04725</name>
</gene>
<evidence type="ECO:0000313" key="3">
    <source>
        <dbReference type="Proteomes" id="UP000192247"/>
    </source>
</evidence>
<proteinExistence type="predicted"/>
<feature type="compositionally biased region" description="Polar residues" evidence="1">
    <location>
        <begin position="46"/>
        <end position="56"/>
    </location>
</feature>
<dbReference type="Proteomes" id="UP000192247">
    <property type="component" value="Unassembled WGS sequence"/>
</dbReference>
<dbReference type="InParanoid" id="A0A1V9X2B5"/>
<organism evidence="2 3">
    <name type="scientific">Tropilaelaps mercedesae</name>
    <dbReference type="NCBI Taxonomy" id="418985"/>
    <lineage>
        <taxon>Eukaryota</taxon>
        <taxon>Metazoa</taxon>
        <taxon>Ecdysozoa</taxon>
        <taxon>Arthropoda</taxon>
        <taxon>Chelicerata</taxon>
        <taxon>Arachnida</taxon>
        <taxon>Acari</taxon>
        <taxon>Parasitiformes</taxon>
        <taxon>Mesostigmata</taxon>
        <taxon>Gamasina</taxon>
        <taxon>Dermanyssoidea</taxon>
        <taxon>Laelapidae</taxon>
        <taxon>Tropilaelaps</taxon>
    </lineage>
</organism>
<protein>
    <submittedName>
        <fullName evidence="2">Uncharacterized protein</fullName>
    </submittedName>
</protein>
<feature type="compositionally biased region" description="Basic and acidic residues" evidence="1">
    <location>
        <begin position="59"/>
        <end position="71"/>
    </location>
</feature>
<accession>A0A1V9X2B5</accession>
<feature type="region of interest" description="Disordered" evidence="1">
    <location>
        <begin position="45"/>
        <end position="71"/>
    </location>
</feature>
<dbReference type="AlphaFoldDB" id="A0A1V9X2B5"/>
<evidence type="ECO:0000313" key="2">
    <source>
        <dbReference type="EMBL" id="OQR67644.1"/>
    </source>
</evidence>
<keyword evidence="3" id="KW-1185">Reference proteome</keyword>
<reference evidence="2 3" key="1">
    <citation type="journal article" date="2017" name="Gigascience">
        <title>Draft genome of the honey bee ectoparasitic mite, Tropilaelaps mercedesae, is shaped by the parasitic life history.</title>
        <authorList>
            <person name="Dong X."/>
            <person name="Armstrong S.D."/>
            <person name="Xia D."/>
            <person name="Makepeace B.L."/>
            <person name="Darby A.C."/>
            <person name="Kadowaki T."/>
        </authorList>
    </citation>
    <scope>NUCLEOTIDE SEQUENCE [LARGE SCALE GENOMIC DNA]</scope>
    <source>
        <strain evidence="2">Wuxi-XJTLU</strain>
    </source>
</reference>
<dbReference type="EMBL" id="MNPL01027880">
    <property type="protein sequence ID" value="OQR67644.1"/>
    <property type="molecule type" value="Genomic_DNA"/>
</dbReference>